<organism evidence="2 3">
    <name type="scientific">Plasmodium ovale wallikeri</name>
    <dbReference type="NCBI Taxonomy" id="864142"/>
    <lineage>
        <taxon>Eukaryota</taxon>
        <taxon>Sar</taxon>
        <taxon>Alveolata</taxon>
        <taxon>Apicomplexa</taxon>
        <taxon>Aconoidasida</taxon>
        <taxon>Haemosporida</taxon>
        <taxon>Plasmodiidae</taxon>
        <taxon>Plasmodium</taxon>
        <taxon>Plasmodium (Plasmodium)</taxon>
    </lineage>
</organism>
<reference evidence="2" key="1">
    <citation type="submission" date="2016-05" db="EMBL/GenBank/DDBJ databases">
        <authorList>
            <person name="Lavstsen T."/>
            <person name="Jespersen J.S."/>
        </authorList>
    </citation>
    <scope>NUCLEOTIDE SEQUENCE [LARGE SCALE GENOMIC DNA]</scope>
</reference>
<name>A0A1A8YT92_PLAOA</name>
<evidence type="ECO:0000313" key="4">
    <source>
        <dbReference type="Proteomes" id="UP000078555"/>
    </source>
</evidence>
<dbReference type="AlphaFoldDB" id="A0A1A8YT92"/>
<keyword evidence="4" id="KW-1185">Reference proteome</keyword>
<evidence type="ECO:0000313" key="1">
    <source>
        <dbReference type="EMBL" id="SBT34417.1"/>
    </source>
</evidence>
<evidence type="ECO:0000313" key="2">
    <source>
        <dbReference type="EMBL" id="SBT34865.1"/>
    </source>
</evidence>
<sequence length="76" mass="8882">MPIFERLYFIIYILTFRRYVKSSVTVAARVICKGAHDVYCSGKKHLRNTVFGVPRCLNRDTNLLAPFRSSKQPQCW</sequence>
<protein>
    <submittedName>
        <fullName evidence="2">Uncharacterized protein</fullName>
    </submittedName>
</protein>
<accession>A0A1A8YT92</accession>
<gene>
    <name evidence="1" type="ORF">POVWA1_022210</name>
    <name evidence="2" type="ORF">POVWA2_022030</name>
</gene>
<proteinExistence type="predicted"/>
<dbReference type="Proteomes" id="UP000078555">
    <property type="component" value="Unassembled WGS sequence"/>
</dbReference>
<reference evidence="3 4" key="2">
    <citation type="submission" date="2016-05" db="EMBL/GenBank/DDBJ databases">
        <authorList>
            <person name="Naeem Raeece"/>
        </authorList>
    </citation>
    <scope>NUCLEOTIDE SEQUENCE [LARGE SCALE GENOMIC DNA]</scope>
</reference>
<dbReference type="EMBL" id="FLRD01000070">
    <property type="protein sequence ID" value="SBT34417.1"/>
    <property type="molecule type" value="Genomic_DNA"/>
</dbReference>
<dbReference type="Proteomes" id="UP000078550">
    <property type="component" value="Unassembled WGS sequence"/>
</dbReference>
<dbReference type="EMBL" id="FLRE01000086">
    <property type="protein sequence ID" value="SBT34865.1"/>
    <property type="molecule type" value="Genomic_DNA"/>
</dbReference>
<evidence type="ECO:0000313" key="3">
    <source>
        <dbReference type="Proteomes" id="UP000078550"/>
    </source>
</evidence>